<proteinExistence type="predicted"/>
<reference evidence="3 4" key="1">
    <citation type="submission" date="2021-06" db="EMBL/GenBank/DDBJ databases">
        <title>Bacillus sp. RD4P76, an endophyte from a halophyte.</title>
        <authorList>
            <person name="Sun J.-Q."/>
        </authorList>
    </citation>
    <scope>NUCLEOTIDE SEQUENCE [LARGE SCALE GENOMIC DNA]</scope>
    <source>
        <strain evidence="3 4">CGMCC 1.15917</strain>
    </source>
</reference>
<keyword evidence="4" id="KW-1185">Reference proteome</keyword>
<evidence type="ECO:0000313" key="4">
    <source>
        <dbReference type="Proteomes" id="UP000784880"/>
    </source>
</evidence>
<keyword evidence="1" id="KW-0479">Metal-binding</keyword>
<dbReference type="Proteomes" id="UP000784880">
    <property type="component" value="Unassembled WGS sequence"/>
</dbReference>
<dbReference type="CDD" id="cd03416">
    <property type="entry name" value="CbiX_SirB_N"/>
    <property type="match status" value="2"/>
</dbReference>
<organism evidence="3 4">
    <name type="scientific">Evansella tamaricis</name>
    <dbReference type="NCBI Taxonomy" id="2069301"/>
    <lineage>
        <taxon>Bacteria</taxon>
        <taxon>Bacillati</taxon>
        <taxon>Bacillota</taxon>
        <taxon>Bacilli</taxon>
        <taxon>Bacillales</taxon>
        <taxon>Bacillaceae</taxon>
        <taxon>Evansella</taxon>
    </lineage>
</organism>
<protein>
    <submittedName>
        <fullName evidence="3">Cobalamin biosynthesis protein CbiX</fullName>
    </submittedName>
</protein>
<accession>A0ABS6JEF5</accession>
<dbReference type="InterPro" id="IPR050963">
    <property type="entry name" value="Sirohydro_Cobaltochel/CbiX"/>
</dbReference>
<evidence type="ECO:0000256" key="2">
    <source>
        <dbReference type="ARBA" id="ARBA00023239"/>
    </source>
</evidence>
<dbReference type="EMBL" id="JAHQCS010000088">
    <property type="protein sequence ID" value="MBU9711888.1"/>
    <property type="molecule type" value="Genomic_DNA"/>
</dbReference>
<dbReference type="PANTHER" id="PTHR33542">
    <property type="entry name" value="SIROHYDROCHLORIN FERROCHELATASE, CHLOROPLASTIC"/>
    <property type="match status" value="1"/>
</dbReference>
<sequence length="258" mass="28457">MLNQVGTKLDTKTGVLVVAHGSQNQKWVALIEEAVASLETSAPVTIGYLELIEGKSIADGVRFLENQGVDNIAVIPFFVCSGSTHLNEIQYALGVIEEPAFDTDIELIHPKVPVIWGKAMDAHPLILEVLEARIQPLSEMPFQESLLLVAHGSDRPHFQPVWEETLEDMVEYFKEKFGFSEAGYGTVLPDTITEAAGDLSANGKKKVVAVPVFLSDGYYTSKKIPAKLEGFPHVYNGSAYLPHPSIRLWLQDQVNHYV</sequence>
<keyword evidence="2" id="KW-0456">Lyase</keyword>
<dbReference type="Pfam" id="PF01903">
    <property type="entry name" value="CbiX"/>
    <property type="match status" value="2"/>
</dbReference>
<comment type="caution">
    <text evidence="3">The sequence shown here is derived from an EMBL/GenBank/DDBJ whole genome shotgun (WGS) entry which is preliminary data.</text>
</comment>
<dbReference type="InterPro" id="IPR002762">
    <property type="entry name" value="CbiX-like"/>
</dbReference>
<dbReference type="RefSeq" id="WP_217065985.1">
    <property type="nucleotide sequence ID" value="NZ_JAHQCS010000088.1"/>
</dbReference>
<name>A0ABS6JEF5_9BACI</name>
<gene>
    <name evidence="3" type="ORF">KS419_09075</name>
</gene>
<evidence type="ECO:0000256" key="1">
    <source>
        <dbReference type="ARBA" id="ARBA00022723"/>
    </source>
</evidence>
<evidence type="ECO:0000313" key="3">
    <source>
        <dbReference type="EMBL" id="MBU9711888.1"/>
    </source>
</evidence>
<dbReference type="PANTHER" id="PTHR33542:SF3">
    <property type="entry name" value="SIROHYDROCHLORIN FERROCHELATASE, CHLOROPLASTIC"/>
    <property type="match status" value="1"/>
</dbReference>